<keyword evidence="2" id="KW-1133">Transmembrane helix</keyword>
<dbReference type="EMBL" id="VJMF01000061">
    <property type="protein sequence ID" value="TRL31029.1"/>
    <property type="molecule type" value="Genomic_DNA"/>
</dbReference>
<dbReference type="Proteomes" id="UP000316781">
    <property type="component" value="Unassembled WGS sequence"/>
</dbReference>
<dbReference type="InterPro" id="IPR005625">
    <property type="entry name" value="PepSY-ass_TM"/>
</dbReference>
<evidence type="ECO:0000313" key="4">
    <source>
        <dbReference type="Proteomes" id="UP000316781"/>
    </source>
</evidence>
<sequence>MRGFFVFLHRWAGLAMAAFLVVVGLTGSLIAFNTELERVFAPRLFATPRIDAAPLGLAELASRAEAQIPQGRVTAVTFAEPDQVSISFAPRRNPQTQEPYDLGFTEFFVDPWTGAELGRRKRADLSEGLVNLMPFIYDLHWRLMLGGVGQLILGIVATIWTIDCFVAFYLTFPPTTKSFLRRWKPAWLIKRNAGFYRLNFDLHRAGGLWLWAALFVFAWSSVMMNLRPFVYEPVMRTLFDFRSSIDLYLSLPQRAYQPPALDWRAAQDAGERLVAEQSALRGFTFGNALALSYLEEVNAYIYEVRGSRDLFERSPKGGATSVMFDGDDGHLIEASQPTGEHIGNTIESWLYALHMARILGMPYRLFVCALGFALTALSATGVYIWWKKRRARRLHARRNPAEAPKSIVPRSSETQTSQAPDRQAQRP</sequence>
<accession>A0A549SN35</accession>
<dbReference type="PANTHER" id="PTHR34219:SF5">
    <property type="entry name" value="BLR4505 PROTEIN"/>
    <property type="match status" value="1"/>
</dbReference>
<proteinExistence type="predicted"/>
<dbReference type="AlphaFoldDB" id="A0A549SN35"/>
<feature type="transmembrane region" description="Helical" evidence="2">
    <location>
        <begin position="151"/>
        <end position="172"/>
    </location>
</feature>
<gene>
    <name evidence="3" type="ORF">FM996_14860</name>
</gene>
<feature type="transmembrane region" description="Helical" evidence="2">
    <location>
        <begin position="365"/>
        <end position="386"/>
    </location>
</feature>
<comment type="caution">
    <text evidence="3">The sequence shown here is derived from an EMBL/GenBank/DDBJ whole genome shotgun (WGS) entry which is preliminary data.</text>
</comment>
<feature type="transmembrane region" description="Helical" evidence="2">
    <location>
        <begin position="12"/>
        <end position="32"/>
    </location>
</feature>
<dbReference type="PANTHER" id="PTHR34219">
    <property type="entry name" value="IRON-REGULATED INNER MEMBRANE PROTEIN-RELATED"/>
    <property type="match status" value="1"/>
</dbReference>
<keyword evidence="2" id="KW-0472">Membrane</keyword>
<name>A0A549SN35_METSR</name>
<feature type="transmembrane region" description="Helical" evidence="2">
    <location>
        <begin position="208"/>
        <end position="226"/>
    </location>
</feature>
<dbReference type="RefSeq" id="WP_142863662.1">
    <property type="nucleotide sequence ID" value="NZ_VJMF01000061.1"/>
</dbReference>
<protein>
    <submittedName>
        <fullName evidence="3">PepSY domain-containing protein</fullName>
    </submittedName>
</protein>
<evidence type="ECO:0000256" key="2">
    <source>
        <dbReference type="SAM" id="Phobius"/>
    </source>
</evidence>
<organism evidence="3 4">
    <name type="scientific">Methylosinus sporium</name>
    <dbReference type="NCBI Taxonomy" id="428"/>
    <lineage>
        <taxon>Bacteria</taxon>
        <taxon>Pseudomonadati</taxon>
        <taxon>Pseudomonadota</taxon>
        <taxon>Alphaproteobacteria</taxon>
        <taxon>Hyphomicrobiales</taxon>
        <taxon>Methylocystaceae</taxon>
        <taxon>Methylosinus</taxon>
    </lineage>
</organism>
<evidence type="ECO:0000256" key="1">
    <source>
        <dbReference type="SAM" id="MobiDB-lite"/>
    </source>
</evidence>
<feature type="compositionally biased region" description="Polar residues" evidence="1">
    <location>
        <begin position="409"/>
        <end position="427"/>
    </location>
</feature>
<evidence type="ECO:0000313" key="3">
    <source>
        <dbReference type="EMBL" id="TRL31029.1"/>
    </source>
</evidence>
<reference evidence="3 4" key="1">
    <citation type="submission" date="2019-07" db="EMBL/GenBank/DDBJ databases">
        <title>Ln-dependent methylotrophs.</title>
        <authorList>
            <person name="Tani A."/>
        </authorList>
    </citation>
    <scope>NUCLEOTIDE SEQUENCE [LARGE SCALE GENOMIC DNA]</scope>
    <source>
        <strain evidence="3 4">SM89A</strain>
    </source>
</reference>
<keyword evidence="2" id="KW-0812">Transmembrane</keyword>
<dbReference type="Pfam" id="PF03929">
    <property type="entry name" value="PepSY_TM"/>
    <property type="match status" value="1"/>
</dbReference>
<feature type="region of interest" description="Disordered" evidence="1">
    <location>
        <begin position="396"/>
        <end position="427"/>
    </location>
</feature>